<dbReference type="AlphaFoldDB" id="A0A9P9E2K2"/>
<dbReference type="Pfam" id="PF17186">
    <property type="entry name" value="Lipocalin_9"/>
    <property type="match status" value="1"/>
</dbReference>
<evidence type="ECO:0000313" key="4">
    <source>
        <dbReference type="Proteomes" id="UP000717696"/>
    </source>
</evidence>
<accession>A0A9P9E2K2</accession>
<dbReference type="Pfam" id="PF07143">
    <property type="entry name" value="CrtC"/>
    <property type="match status" value="1"/>
</dbReference>
<proteinExistence type="predicted"/>
<feature type="chain" id="PRO_5040514347" description="AttH domain-containing protein" evidence="1">
    <location>
        <begin position="19"/>
        <end position="365"/>
    </location>
</feature>
<dbReference type="OrthoDB" id="5295747at2759"/>
<name>A0A9P9E2K2_9HYPO</name>
<dbReference type="Proteomes" id="UP000717696">
    <property type="component" value="Unassembled WGS sequence"/>
</dbReference>
<protein>
    <recommendedName>
        <fullName evidence="2">AttH domain-containing protein</fullName>
    </recommendedName>
</protein>
<keyword evidence="1" id="KW-0732">Signal</keyword>
<dbReference type="InterPro" id="IPR053112">
    <property type="entry name" value="Fungal_Dehydratase/Hydratase"/>
</dbReference>
<feature type="signal peptide" evidence="1">
    <location>
        <begin position="1"/>
        <end position="18"/>
    </location>
</feature>
<sequence length="365" mass="39882">MFSVRKFVLAVMPVMVLGRKFLRYHPEDLPVSYGDLDDVPGLFDLAASLTKAQNASVDSWWTSTYATSYNGDNYLVITHMIQQSSGVTTRSAVLDLTTYAYSQTQNISQNSTFYNPTTGLADLKGPGFTMKAISDTNPLVGFHVETNVPDVHINLTFNTRSPALVNGGTGAFVLSGILSYEWAIPEARTSGTLTVNGTEIELDPNHSITWFDRQWGGQTSPIVTTKSSTGAASWHWFQLHISSCGSCSTTKVLLSGWVVTYENGPKAQFATVRQSPGVQQVLAISSMDATGRTWTSPYTNITYEQDFKLKLGDGSYFKLAVVTEDQEMHSDNGASPAYEGYLEFTGIYQGHAVSGFGLVEIVKSF</sequence>
<comment type="caution">
    <text evidence="3">The sequence shown here is derived from an EMBL/GenBank/DDBJ whole genome shotgun (WGS) entry which is preliminary data.</text>
</comment>
<evidence type="ECO:0000256" key="1">
    <source>
        <dbReference type="SAM" id="SignalP"/>
    </source>
</evidence>
<keyword evidence="4" id="KW-1185">Reference proteome</keyword>
<gene>
    <name evidence="3" type="ORF">B0J13DRAFT_679252</name>
</gene>
<dbReference type="EMBL" id="JAGMUU010000021">
    <property type="protein sequence ID" value="KAH7129577.1"/>
    <property type="molecule type" value="Genomic_DNA"/>
</dbReference>
<reference evidence="3" key="1">
    <citation type="journal article" date="2021" name="Nat. Commun.">
        <title>Genetic determinants of endophytism in the Arabidopsis root mycobiome.</title>
        <authorList>
            <person name="Mesny F."/>
            <person name="Miyauchi S."/>
            <person name="Thiergart T."/>
            <person name="Pickel B."/>
            <person name="Atanasova L."/>
            <person name="Karlsson M."/>
            <person name="Huettel B."/>
            <person name="Barry K.W."/>
            <person name="Haridas S."/>
            <person name="Chen C."/>
            <person name="Bauer D."/>
            <person name="Andreopoulos W."/>
            <person name="Pangilinan J."/>
            <person name="LaButti K."/>
            <person name="Riley R."/>
            <person name="Lipzen A."/>
            <person name="Clum A."/>
            <person name="Drula E."/>
            <person name="Henrissat B."/>
            <person name="Kohler A."/>
            <person name="Grigoriev I.V."/>
            <person name="Martin F.M."/>
            <person name="Hacquard S."/>
        </authorList>
    </citation>
    <scope>NUCLEOTIDE SEQUENCE</scope>
    <source>
        <strain evidence="3">MPI-CAGE-AT-0021</strain>
    </source>
</reference>
<dbReference type="PANTHER" id="PTHR40617">
    <property type="entry name" value="TERPENE CYCLASE ASQC"/>
    <property type="match status" value="1"/>
</dbReference>
<feature type="domain" description="AttH" evidence="2">
    <location>
        <begin position="90"/>
        <end position="216"/>
    </location>
</feature>
<dbReference type="Gene3D" id="2.40.370.10">
    <property type="entry name" value="AttH-like domain"/>
    <property type="match status" value="2"/>
</dbReference>
<dbReference type="InterPro" id="IPR023374">
    <property type="entry name" value="AttH-like_dom_sf"/>
</dbReference>
<dbReference type="InterPro" id="IPR010791">
    <property type="entry name" value="AttH_dom"/>
</dbReference>
<evidence type="ECO:0000259" key="2">
    <source>
        <dbReference type="Pfam" id="PF07143"/>
    </source>
</evidence>
<organism evidence="3 4">
    <name type="scientific">Dactylonectria estremocensis</name>
    <dbReference type="NCBI Taxonomy" id="1079267"/>
    <lineage>
        <taxon>Eukaryota</taxon>
        <taxon>Fungi</taxon>
        <taxon>Dikarya</taxon>
        <taxon>Ascomycota</taxon>
        <taxon>Pezizomycotina</taxon>
        <taxon>Sordariomycetes</taxon>
        <taxon>Hypocreomycetidae</taxon>
        <taxon>Hypocreales</taxon>
        <taxon>Nectriaceae</taxon>
        <taxon>Dactylonectria</taxon>
    </lineage>
</organism>
<dbReference type="PANTHER" id="PTHR40617:SF1">
    <property type="entry name" value="ATTH DOMAIN-CONTAINING PROTEIN-RELATED"/>
    <property type="match status" value="1"/>
</dbReference>
<dbReference type="SUPFAM" id="SSF159245">
    <property type="entry name" value="AttH-like"/>
    <property type="match status" value="1"/>
</dbReference>
<evidence type="ECO:0000313" key="3">
    <source>
        <dbReference type="EMBL" id="KAH7129577.1"/>
    </source>
</evidence>